<dbReference type="Gramene" id="LPERR08G04260.1">
    <property type="protein sequence ID" value="LPERR08G04260.1"/>
    <property type="gene ID" value="LPERR08G04260"/>
</dbReference>
<name>A0A0D9X4V6_9ORYZ</name>
<reference evidence="3" key="2">
    <citation type="submission" date="2013-12" db="EMBL/GenBank/DDBJ databases">
        <authorList>
            <person name="Yu Y."/>
            <person name="Lee S."/>
            <person name="de Baynast K."/>
            <person name="Wissotski M."/>
            <person name="Liu L."/>
            <person name="Talag J."/>
            <person name="Goicoechea J."/>
            <person name="Angelova A."/>
            <person name="Jetty R."/>
            <person name="Kudrna D."/>
            <person name="Golser W."/>
            <person name="Rivera L."/>
            <person name="Zhang J."/>
            <person name="Wing R."/>
        </authorList>
    </citation>
    <scope>NUCLEOTIDE SEQUENCE</scope>
</reference>
<evidence type="ECO:0000313" key="2">
    <source>
        <dbReference type="EnsemblPlants" id="LPERR08G04260.1"/>
    </source>
</evidence>
<sequence length="109" mass="11144">MALAPPPTLPSSPFRLHLHVSASPRHHLPVISLSSPSSSSDRRHTTTAQLAVAAAAAPPVILEMRSRGGMAAPRRPAPPAGPREGRGGVVVHAVARDAPPLPGSGPKTN</sequence>
<evidence type="ECO:0000313" key="3">
    <source>
        <dbReference type="Proteomes" id="UP000032180"/>
    </source>
</evidence>
<feature type="region of interest" description="Disordered" evidence="1">
    <location>
        <begin position="23"/>
        <end position="46"/>
    </location>
</feature>
<protein>
    <submittedName>
        <fullName evidence="2">Uncharacterized protein</fullName>
    </submittedName>
</protein>
<dbReference type="HOGENOM" id="CLU_2188293_0_0_1"/>
<dbReference type="AlphaFoldDB" id="A0A0D9X4V6"/>
<organism evidence="2 3">
    <name type="scientific">Leersia perrieri</name>
    <dbReference type="NCBI Taxonomy" id="77586"/>
    <lineage>
        <taxon>Eukaryota</taxon>
        <taxon>Viridiplantae</taxon>
        <taxon>Streptophyta</taxon>
        <taxon>Embryophyta</taxon>
        <taxon>Tracheophyta</taxon>
        <taxon>Spermatophyta</taxon>
        <taxon>Magnoliopsida</taxon>
        <taxon>Liliopsida</taxon>
        <taxon>Poales</taxon>
        <taxon>Poaceae</taxon>
        <taxon>BOP clade</taxon>
        <taxon>Oryzoideae</taxon>
        <taxon>Oryzeae</taxon>
        <taxon>Oryzinae</taxon>
        <taxon>Leersia</taxon>
    </lineage>
</organism>
<reference evidence="2 3" key="1">
    <citation type="submission" date="2012-08" db="EMBL/GenBank/DDBJ databases">
        <title>Oryza genome evolution.</title>
        <authorList>
            <person name="Wing R.A."/>
        </authorList>
    </citation>
    <scope>NUCLEOTIDE SEQUENCE</scope>
</reference>
<reference evidence="2" key="3">
    <citation type="submission" date="2015-04" db="UniProtKB">
        <authorList>
            <consortium name="EnsemblPlants"/>
        </authorList>
    </citation>
    <scope>IDENTIFICATION</scope>
</reference>
<evidence type="ECO:0000256" key="1">
    <source>
        <dbReference type="SAM" id="MobiDB-lite"/>
    </source>
</evidence>
<proteinExistence type="predicted"/>
<keyword evidence="3" id="KW-1185">Reference proteome</keyword>
<dbReference type="Proteomes" id="UP000032180">
    <property type="component" value="Chromosome 8"/>
</dbReference>
<accession>A0A0D9X4V6</accession>
<dbReference type="EnsemblPlants" id="LPERR08G04260.1">
    <property type="protein sequence ID" value="LPERR08G04260.1"/>
    <property type="gene ID" value="LPERR08G04260"/>
</dbReference>